<evidence type="ECO:0000259" key="15">
    <source>
        <dbReference type="PROSITE" id="PS50885"/>
    </source>
</evidence>
<dbReference type="GO" id="GO:0005524">
    <property type="term" value="F:ATP binding"/>
    <property type="evidence" value="ECO:0007669"/>
    <property type="project" value="UniProtKB-KW"/>
</dbReference>
<evidence type="ECO:0000256" key="13">
    <source>
        <dbReference type="SAM" id="Phobius"/>
    </source>
</evidence>
<dbReference type="InterPro" id="IPR004358">
    <property type="entry name" value="Sig_transdc_His_kin-like_C"/>
</dbReference>
<dbReference type="PROSITE" id="PS50109">
    <property type="entry name" value="HIS_KIN"/>
    <property type="match status" value="1"/>
</dbReference>
<keyword evidence="17" id="KW-1185">Reference proteome</keyword>
<feature type="domain" description="HAMP" evidence="15">
    <location>
        <begin position="59"/>
        <end position="111"/>
    </location>
</feature>
<dbReference type="Pfam" id="PF00512">
    <property type="entry name" value="HisKA"/>
    <property type="match status" value="1"/>
</dbReference>
<dbReference type="SUPFAM" id="SSF47384">
    <property type="entry name" value="Homodimeric domain of signal transducing histidine kinase"/>
    <property type="match status" value="1"/>
</dbReference>
<dbReference type="CDD" id="cd00082">
    <property type="entry name" value="HisKA"/>
    <property type="match status" value="1"/>
</dbReference>
<dbReference type="EC" id="2.7.13.3" evidence="3"/>
<feature type="coiled-coil region" evidence="12">
    <location>
        <begin position="149"/>
        <end position="183"/>
    </location>
</feature>
<dbReference type="SUPFAM" id="SSF55874">
    <property type="entry name" value="ATPase domain of HSP90 chaperone/DNA topoisomerase II/histidine kinase"/>
    <property type="match status" value="1"/>
</dbReference>
<keyword evidence="7" id="KW-0547">Nucleotide-binding</keyword>
<keyword evidence="4" id="KW-1003">Cell membrane</keyword>
<dbReference type="InterPro" id="IPR003594">
    <property type="entry name" value="HATPase_dom"/>
</dbReference>
<protein>
    <recommendedName>
        <fullName evidence="3">histidine kinase</fullName>
        <ecNumber evidence="3">2.7.13.3</ecNumber>
    </recommendedName>
</protein>
<dbReference type="PROSITE" id="PS50885">
    <property type="entry name" value="HAMP"/>
    <property type="match status" value="1"/>
</dbReference>
<dbReference type="InterPro" id="IPR050351">
    <property type="entry name" value="BphY/WalK/GraS-like"/>
</dbReference>
<dbReference type="CDD" id="cd00075">
    <property type="entry name" value="HATPase"/>
    <property type="match status" value="1"/>
</dbReference>
<evidence type="ECO:0000256" key="1">
    <source>
        <dbReference type="ARBA" id="ARBA00000085"/>
    </source>
</evidence>
<keyword evidence="11 13" id="KW-0472">Membrane</keyword>
<evidence type="ECO:0000256" key="3">
    <source>
        <dbReference type="ARBA" id="ARBA00012438"/>
    </source>
</evidence>
<dbReference type="InterPro" id="IPR003661">
    <property type="entry name" value="HisK_dim/P_dom"/>
</dbReference>
<evidence type="ECO:0000256" key="8">
    <source>
        <dbReference type="ARBA" id="ARBA00022777"/>
    </source>
</evidence>
<dbReference type="Proteomes" id="UP001377337">
    <property type="component" value="Chromosome"/>
</dbReference>
<feature type="domain" description="Histidine kinase" evidence="14">
    <location>
        <begin position="126"/>
        <end position="344"/>
    </location>
</feature>
<evidence type="ECO:0000313" key="17">
    <source>
        <dbReference type="Proteomes" id="UP001377337"/>
    </source>
</evidence>
<feature type="transmembrane region" description="Helical" evidence="13">
    <location>
        <begin position="6"/>
        <end position="24"/>
    </location>
</feature>
<keyword evidence="9 16" id="KW-0067">ATP-binding</keyword>
<dbReference type="PANTHER" id="PTHR45453">
    <property type="entry name" value="PHOSPHATE REGULON SENSOR PROTEIN PHOR"/>
    <property type="match status" value="1"/>
</dbReference>
<keyword evidence="5" id="KW-0597">Phosphoprotein</keyword>
<dbReference type="SMART" id="SM00387">
    <property type="entry name" value="HATPase_c"/>
    <property type="match status" value="1"/>
</dbReference>
<reference evidence="16 17" key="1">
    <citation type="submission" date="2024-02" db="EMBL/GenBank/DDBJ databases">
        <title>Seven novel Bacillus-like species.</title>
        <authorList>
            <person name="Liu G."/>
        </authorList>
    </citation>
    <scope>NUCLEOTIDE SEQUENCE [LARGE SCALE GENOMIC DNA]</scope>
    <source>
        <strain evidence="16 17">FJAT-52054</strain>
    </source>
</reference>
<comment type="catalytic activity">
    <reaction evidence="1">
        <text>ATP + protein L-histidine = ADP + protein N-phospho-L-histidine.</text>
        <dbReference type="EC" id="2.7.13.3"/>
    </reaction>
</comment>
<dbReference type="EMBL" id="CP147407">
    <property type="protein sequence ID" value="WXB96047.1"/>
    <property type="molecule type" value="Genomic_DNA"/>
</dbReference>
<dbReference type="InterPro" id="IPR005467">
    <property type="entry name" value="His_kinase_dom"/>
</dbReference>
<dbReference type="SMART" id="SM00388">
    <property type="entry name" value="HisKA"/>
    <property type="match status" value="1"/>
</dbReference>
<keyword evidence="13" id="KW-0812">Transmembrane</keyword>
<dbReference type="CDD" id="cd06225">
    <property type="entry name" value="HAMP"/>
    <property type="match status" value="1"/>
</dbReference>
<gene>
    <name evidence="16" type="ORF">WCV65_15985</name>
</gene>
<name>A0ABZ2NES1_9BACI</name>
<dbReference type="PANTHER" id="PTHR45453:SF1">
    <property type="entry name" value="PHOSPHATE REGULON SENSOR PROTEIN PHOR"/>
    <property type="match status" value="1"/>
</dbReference>
<feature type="transmembrane region" description="Helical" evidence="13">
    <location>
        <begin position="36"/>
        <end position="57"/>
    </location>
</feature>
<evidence type="ECO:0000256" key="12">
    <source>
        <dbReference type="SAM" id="Coils"/>
    </source>
</evidence>
<evidence type="ECO:0000256" key="6">
    <source>
        <dbReference type="ARBA" id="ARBA00022679"/>
    </source>
</evidence>
<evidence type="ECO:0000259" key="14">
    <source>
        <dbReference type="PROSITE" id="PS50109"/>
    </source>
</evidence>
<dbReference type="PRINTS" id="PR00344">
    <property type="entry name" value="BCTRLSENSOR"/>
</dbReference>
<dbReference type="InterPro" id="IPR003660">
    <property type="entry name" value="HAMP_dom"/>
</dbReference>
<keyword evidence="6" id="KW-0808">Transferase</keyword>
<evidence type="ECO:0000256" key="10">
    <source>
        <dbReference type="ARBA" id="ARBA00023012"/>
    </source>
</evidence>
<dbReference type="Gene3D" id="6.10.340.10">
    <property type="match status" value="1"/>
</dbReference>
<dbReference type="Pfam" id="PF02518">
    <property type="entry name" value="HATPase_c"/>
    <property type="match status" value="1"/>
</dbReference>
<proteinExistence type="predicted"/>
<dbReference type="Gene3D" id="1.10.287.130">
    <property type="match status" value="1"/>
</dbReference>
<evidence type="ECO:0000256" key="4">
    <source>
        <dbReference type="ARBA" id="ARBA00022475"/>
    </source>
</evidence>
<dbReference type="RefSeq" id="WP_338777828.1">
    <property type="nucleotide sequence ID" value="NZ_CP147407.1"/>
</dbReference>
<evidence type="ECO:0000313" key="16">
    <source>
        <dbReference type="EMBL" id="WXB96047.1"/>
    </source>
</evidence>
<dbReference type="Pfam" id="PF00672">
    <property type="entry name" value="HAMP"/>
    <property type="match status" value="1"/>
</dbReference>
<comment type="subcellular location">
    <subcellularLocation>
        <location evidence="2">Cell membrane</location>
        <topology evidence="2">Multi-pass membrane protein</topology>
    </subcellularLocation>
</comment>
<dbReference type="InterPro" id="IPR036890">
    <property type="entry name" value="HATPase_C_sf"/>
</dbReference>
<sequence>MKIRTLLILANFLSTLLILMFLLISFVQMSIPNESILILTIITFAAGSISALAHFFLTGPLMKAVNQVKAESKKMSEGQFAVRVSEKGPAEIKELGSHFNEMAKKLDHMFQEVKRSEAYKTELIANVSHDLRTPIASILSYVEALQDGVVKSEQERNEYLETIKKESNRLSKLIQELFELSQLDSKQIPFRPETVHADQLVLDVLQQFELIFKEKQVQPEVRMENGIPSIPIVRDQIMRVLSNLIQNAVAHSPVNSVILLRVKQVDQSVLFSVKDQGQGITLSDQKRIFERFYRAEKSRNKALGGSGLGLAIAKEFIALHHGEIGVRSEEGKGSEFWFSLPLKQKGE</sequence>
<evidence type="ECO:0000256" key="11">
    <source>
        <dbReference type="ARBA" id="ARBA00023136"/>
    </source>
</evidence>
<evidence type="ECO:0000256" key="2">
    <source>
        <dbReference type="ARBA" id="ARBA00004651"/>
    </source>
</evidence>
<keyword evidence="13" id="KW-1133">Transmembrane helix</keyword>
<dbReference type="Gene3D" id="3.30.565.10">
    <property type="entry name" value="Histidine kinase-like ATPase, C-terminal domain"/>
    <property type="match status" value="1"/>
</dbReference>
<keyword evidence="8" id="KW-0418">Kinase</keyword>
<accession>A0ABZ2NES1</accession>
<evidence type="ECO:0000256" key="5">
    <source>
        <dbReference type="ARBA" id="ARBA00022553"/>
    </source>
</evidence>
<organism evidence="16 17">
    <name type="scientific">Metabacillus sediminis</name>
    <dbReference type="NCBI Taxonomy" id="3117746"/>
    <lineage>
        <taxon>Bacteria</taxon>
        <taxon>Bacillati</taxon>
        <taxon>Bacillota</taxon>
        <taxon>Bacilli</taxon>
        <taxon>Bacillales</taxon>
        <taxon>Bacillaceae</taxon>
        <taxon>Metabacillus</taxon>
    </lineage>
</organism>
<dbReference type="SMART" id="SM00304">
    <property type="entry name" value="HAMP"/>
    <property type="match status" value="1"/>
</dbReference>
<keyword evidence="12" id="KW-0175">Coiled coil</keyword>
<keyword evidence="10" id="KW-0902">Two-component regulatory system</keyword>
<dbReference type="InterPro" id="IPR036097">
    <property type="entry name" value="HisK_dim/P_sf"/>
</dbReference>
<evidence type="ECO:0000256" key="7">
    <source>
        <dbReference type="ARBA" id="ARBA00022741"/>
    </source>
</evidence>
<evidence type="ECO:0000256" key="9">
    <source>
        <dbReference type="ARBA" id="ARBA00022840"/>
    </source>
</evidence>